<dbReference type="InterPro" id="IPR051465">
    <property type="entry name" value="Cell_Envelope_Struct_Comp"/>
</dbReference>
<keyword evidence="1" id="KW-0812">Transmembrane</keyword>
<dbReference type="InterPro" id="IPR001119">
    <property type="entry name" value="SLH_dom"/>
</dbReference>
<keyword evidence="1" id="KW-0472">Membrane</keyword>
<name>A0A3M8P4R3_9BACL</name>
<keyword evidence="1" id="KW-1133">Transmembrane helix</keyword>
<dbReference type="Pfam" id="PF00395">
    <property type="entry name" value="SLH"/>
    <property type="match status" value="2"/>
</dbReference>
<evidence type="ECO:0000313" key="3">
    <source>
        <dbReference type="EMBL" id="RNF38204.1"/>
    </source>
</evidence>
<feature type="domain" description="SLH" evidence="2">
    <location>
        <begin position="170"/>
        <end position="233"/>
    </location>
</feature>
<reference evidence="3 4" key="1">
    <citation type="journal article" date="2018" name="Int. J. Syst. Evol. Microbiol.">
        <title>Planococcus salinus sp. nov., a moderately halophilic bacterium isolated from a saline-alkali soil.</title>
        <authorList>
            <person name="Gan L."/>
        </authorList>
    </citation>
    <scope>NUCLEOTIDE SEQUENCE [LARGE SCALE GENOMIC DNA]</scope>
    <source>
        <strain evidence="3 4">LCB217</strain>
    </source>
</reference>
<dbReference type="EMBL" id="RIAX01000020">
    <property type="protein sequence ID" value="RNF38204.1"/>
    <property type="molecule type" value="Genomic_DNA"/>
</dbReference>
<proteinExistence type="predicted"/>
<dbReference type="PROSITE" id="PS51272">
    <property type="entry name" value="SLH"/>
    <property type="match status" value="2"/>
</dbReference>
<evidence type="ECO:0000259" key="2">
    <source>
        <dbReference type="PROSITE" id="PS51272"/>
    </source>
</evidence>
<feature type="domain" description="SLH" evidence="2">
    <location>
        <begin position="52"/>
        <end position="115"/>
    </location>
</feature>
<protein>
    <recommendedName>
        <fullName evidence="2">SLH domain-containing protein</fullName>
    </recommendedName>
</protein>
<keyword evidence="4" id="KW-1185">Reference proteome</keyword>
<evidence type="ECO:0000313" key="4">
    <source>
        <dbReference type="Proteomes" id="UP000275473"/>
    </source>
</evidence>
<organism evidence="3 4">
    <name type="scientific">Planococcus salinus</name>
    <dbReference type="NCBI Taxonomy" id="1848460"/>
    <lineage>
        <taxon>Bacteria</taxon>
        <taxon>Bacillati</taxon>
        <taxon>Bacillota</taxon>
        <taxon>Bacilli</taxon>
        <taxon>Bacillales</taxon>
        <taxon>Caryophanaceae</taxon>
        <taxon>Planococcus</taxon>
    </lineage>
</organism>
<sequence>MLNNSKEPCNSRKQIVYWLHEPERKLSVKKITSTLLIAVLLAFIFSASFFSTEAQSYFTDVNDRYKTAVDHLVTKKYAQGISDTRFGTDREILRIDAAVMVAKVMGYTPESKSPDAGFTDVPSNRAWAVNALAHAGVINGKSSTSYGSYDTMTRSEMAKVIASAYNLTSSHNSIPFTDVNPKFAGYVAALVEAEITFGTEPTKFGAYDNITRGQFSLFVYRADLLSLDTTPPEVISVD</sequence>
<gene>
    <name evidence="3" type="ORF">EEX84_15780</name>
</gene>
<feature type="transmembrane region" description="Helical" evidence="1">
    <location>
        <begin position="31"/>
        <end position="50"/>
    </location>
</feature>
<dbReference type="AlphaFoldDB" id="A0A3M8P4R3"/>
<comment type="caution">
    <text evidence="3">The sequence shown here is derived from an EMBL/GenBank/DDBJ whole genome shotgun (WGS) entry which is preliminary data.</text>
</comment>
<dbReference type="PANTHER" id="PTHR43308:SF5">
    <property type="entry name" value="S-LAYER PROTEIN _ PEPTIDOGLYCAN ENDO-BETA-N-ACETYLGLUCOSAMINIDASE"/>
    <property type="match status" value="1"/>
</dbReference>
<dbReference type="Proteomes" id="UP000275473">
    <property type="component" value="Unassembled WGS sequence"/>
</dbReference>
<accession>A0A3M8P4R3</accession>
<evidence type="ECO:0000256" key="1">
    <source>
        <dbReference type="SAM" id="Phobius"/>
    </source>
</evidence>
<dbReference type="PANTHER" id="PTHR43308">
    <property type="entry name" value="OUTER MEMBRANE PROTEIN ALPHA-RELATED"/>
    <property type="match status" value="1"/>
</dbReference>